<evidence type="ECO:0000256" key="3">
    <source>
        <dbReference type="ARBA" id="ARBA00022840"/>
    </source>
</evidence>
<dbReference type="InterPro" id="IPR003593">
    <property type="entry name" value="AAA+_ATPase"/>
</dbReference>
<proteinExistence type="predicted"/>
<dbReference type="EMBL" id="KX808497">
    <property type="protein sequence ID" value="AOP19202.1"/>
    <property type="molecule type" value="Genomic_DNA"/>
</dbReference>
<sequence length="237" mass="26688">MSILIENLSVQFANQIVLHQIHLEIQTGCLVSLIGPSGSGKSTLLRTIAGFEKPNYGSIWLDGKNTANIPIQNRRIGFVFQDYALFPHLTISENIAFGMELYDIPTEIIKLRIQELLQLIQLEKKANLYPSDLSGGQKQRIAFARALAIEPKVLLLDEPFGALDIKVRRELRTWLSDFHTQIPVTTILVTHDQQEALEIANEIVLFNQGKIEQIGTAKEILQYPSTNFVNHFLGSLK</sequence>
<keyword evidence="6" id="KW-0934">Plastid</keyword>
<dbReference type="InterPro" id="IPR050093">
    <property type="entry name" value="ABC_SmlMolc_Importer"/>
</dbReference>
<dbReference type="InterPro" id="IPR003439">
    <property type="entry name" value="ABC_transporter-like_ATP-bd"/>
</dbReference>
<organism evidence="6">
    <name type="scientific">Derbesia sp. WEST4838</name>
    <dbReference type="NCBI Taxonomy" id="1847751"/>
    <lineage>
        <taxon>Eukaryota</taxon>
        <taxon>Viridiplantae</taxon>
        <taxon>Chlorophyta</taxon>
        <taxon>core chlorophytes</taxon>
        <taxon>Ulvophyceae</taxon>
        <taxon>TCBD clade</taxon>
        <taxon>Bryopsidales</taxon>
        <taxon>Bryopsidineae</taxon>
        <taxon>Derbesiaceae</taxon>
        <taxon>Derbesia</taxon>
    </lineage>
</organism>
<dbReference type="InterPro" id="IPR017871">
    <property type="entry name" value="ABC_transporter-like_CS"/>
</dbReference>
<evidence type="ECO:0000259" key="5">
    <source>
        <dbReference type="PROSITE" id="PS50893"/>
    </source>
</evidence>
<reference evidence="6" key="2">
    <citation type="submission" date="2016-08" db="EMBL/GenBank/DDBJ databases">
        <authorList>
            <person name="Seilhamer J.J."/>
        </authorList>
    </citation>
    <scope>NUCLEOTIDE SEQUENCE</scope>
</reference>
<keyword evidence="4" id="KW-0764">Sulfate transport</keyword>
<dbReference type="PROSITE" id="PS00211">
    <property type="entry name" value="ABC_TRANSPORTER_1"/>
    <property type="match status" value="1"/>
</dbReference>
<dbReference type="SMART" id="SM00382">
    <property type="entry name" value="AAA"/>
    <property type="match status" value="1"/>
</dbReference>
<dbReference type="AlphaFoldDB" id="A0A1C9JBH8"/>
<keyword evidence="3 6" id="KW-0067">ATP-binding</keyword>
<evidence type="ECO:0000256" key="4">
    <source>
        <dbReference type="ARBA" id="ARBA00023032"/>
    </source>
</evidence>
<dbReference type="Pfam" id="PF00005">
    <property type="entry name" value="ABC_tran"/>
    <property type="match status" value="1"/>
</dbReference>
<evidence type="ECO:0000256" key="1">
    <source>
        <dbReference type="ARBA" id="ARBA00022448"/>
    </source>
</evidence>
<dbReference type="RefSeq" id="YP_009306298.1">
    <property type="nucleotide sequence ID" value="NC_031367.1"/>
</dbReference>
<dbReference type="PROSITE" id="PS50893">
    <property type="entry name" value="ABC_TRANSPORTER_2"/>
    <property type="match status" value="1"/>
</dbReference>
<dbReference type="PANTHER" id="PTHR42781:SF4">
    <property type="entry name" value="SPERMIDINE_PUTRESCINE IMPORT ATP-BINDING PROTEIN POTA"/>
    <property type="match status" value="1"/>
</dbReference>
<dbReference type="GO" id="GO:0016887">
    <property type="term" value="F:ATP hydrolysis activity"/>
    <property type="evidence" value="ECO:0007669"/>
    <property type="project" value="InterPro"/>
</dbReference>
<dbReference type="SUPFAM" id="SSF52540">
    <property type="entry name" value="P-loop containing nucleoside triphosphate hydrolases"/>
    <property type="match status" value="1"/>
</dbReference>
<geneLocation type="chloroplast" evidence="6"/>
<gene>
    <name evidence="6" type="primary">cysA</name>
</gene>
<protein>
    <submittedName>
        <fullName evidence="6">Sulfate ABC transporter ATP-binding subunit</fullName>
    </submittedName>
</protein>
<keyword evidence="2" id="KW-0547">Nucleotide-binding</keyword>
<evidence type="ECO:0000313" key="6">
    <source>
        <dbReference type="EMBL" id="AOP19202.1"/>
    </source>
</evidence>
<dbReference type="GeneID" id="29288681"/>
<dbReference type="PANTHER" id="PTHR42781">
    <property type="entry name" value="SPERMIDINE/PUTRESCINE IMPORT ATP-BINDING PROTEIN POTA"/>
    <property type="match status" value="1"/>
</dbReference>
<evidence type="ECO:0000256" key="2">
    <source>
        <dbReference type="ARBA" id="ARBA00022741"/>
    </source>
</evidence>
<keyword evidence="6" id="KW-0150">Chloroplast</keyword>
<dbReference type="InterPro" id="IPR027417">
    <property type="entry name" value="P-loop_NTPase"/>
</dbReference>
<dbReference type="FunFam" id="3.40.50.300:FF:000425">
    <property type="entry name" value="Probable ABC transporter, ATP-binding subunit"/>
    <property type="match status" value="1"/>
</dbReference>
<name>A0A1C9JBH8_9CHLO</name>
<keyword evidence="1" id="KW-0813">Transport</keyword>
<dbReference type="Gene3D" id="3.40.50.300">
    <property type="entry name" value="P-loop containing nucleotide triphosphate hydrolases"/>
    <property type="match status" value="1"/>
</dbReference>
<accession>A0A1C9JBH8</accession>
<feature type="domain" description="ABC transporter" evidence="5">
    <location>
        <begin position="3"/>
        <end position="233"/>
    </location>
</feature>
<dbReference type="GO" id="GO:0005524">
    <property type="term" value="F:ATP binding"/>
    <property type="evidence" value="ECO:0007669"/>
    <property type="project" value="UniProtKB-KW"/>
</dbReference>
<reference evidence="6" key="1">
    <citation type="journal article" date="2016" name="Genome Biol. Evol.">
        <title>Evolutionary Dynamics of Chloroplast Genomes in Low Light: A Case Study of the Endolithic Green Alga Ostreobium quekettii.</title>
        <authorList>
            <person name="R Marcelino V."/>
            <person name="Cremen M.C."/>
            <person name="Jackson C.J."/>
            <person name="Larkum A.A."/>
            <person name="Verbruggen H."/>
        </authorList>
    </citation>
    <scope>NUCLEOTIDE SEQUENCE</scope>
</reference>